<evidence type="ECO:0000256" key="7">
    <source>
        <dbReference type="HAMAP-Rule" id="MF_00394"/>
    </source>
</evidence>
<evidence type="ECO:0000259" key="14">
    <source>
        <dbReference type="Pfam" id="PF07479"/>
    </source>
</evidence>
<dbReference type="SUPFAM" id="SSF51735">
    <property type="entry name" value="NAD(P)-binding Rossmann-fold domains"/>
    <property type="match status" value="1"/>
</dbReference>
<dbReference type="EMBL" id="MNVC01000012">
    <property type="protein sequence ID" value="OIO20086.1"/>
    <property type="molecule type" value="Genomic_DNA"/>
</dbReference>
<feature type="binding site" evidence="7">
    <location>
        <position position="265"/>
    </location>
    <ligand>
        <name>sn-glycerol 3-phosphate</name>
        <dbReference type="ChEBI" id="CHEBI:57597"/>
    </ligand>
</feature>
<evidence type="ECO:0000256" key="2">
    <source>
        <dbReference type="ARBA" id="ARBA00022516"/>
    </source>
</evidence>
<dbReference type="GO" id="GO:0008654">
    <property type="term" value="P:phospholipid biosynthetic process"/>
    <property type="evidence" value="ECO:0007669"/>
    <property type="project" value="UniProtKB-KW"/>
</dbReference>
<comment type="catalytic activity">
    <reaction evidence="7 12">
        <text>sn-glycerol 3-phosphate + NADP(+) = dihydroxyacetone phosphate + NADPH + H(+)</text>
        <dbReference type="Rhea" id="RHEA:11096"/>
        <dbReference type="ChEBI" id="CHEBI:15378"/>
        <dbReference type="ChEBI" id="CHEBI:57597"/>
        <dbReference type="ChEBI" id="CHEBI:57642"/>
        <dbReference type="ChEBI" id="CHEBI:57783"/>
        <dbReference type="ChEBI" id="CHEBI:58349"/>
        <dbReference type="EC" id="1.1.1.94"/>
    </reaction>
</comment>
<feature type="binding site" evidence="7">
    <location>
        <position position="150"/>
    </location>
    <ligand>
        <name>NADPH</name>
        <dbReference type="ChEBI" id="CHEBI:57783"/>
    </ligand>
</feature>
<feature type="binding site" evidence="7">
    <location>
        <position position="146"/>
    </location>
    <ligand>
        <name>sn-glycerol 3-phosphate</name>
        <dbReference type="ChEBI" id="CHEBI:57597"/>
    </ligand>
</feature>
<dbReference type="GO" id="GO:0141153">
    <property type="term" value="F:glycerol-3-phosphate dehydrogenase (NADP+) activity"/>
    <property type="evidence" value="ECO:0007669"/>
    <property type="project" value="RHEA"/>
</dbReference>
<accession>A0A1J4UC40</accession>
<dbReference type="GO" id="GO:0046167">
    <property type="term" value="P:glycerol-3-phosphate biosynthetic process"/>
    <property type="evidence" value="ECO:0007669"/>
    <property type="project" value="UniProtKB-UniRule"/>
</dbReference>
<dbReference type="InterPro" id="IPR008927">
    <property type="entry name" value="6-PGluconate_DH-like_C_sf"/>
</dbReference>
<evidence type="ECO:0000256" key="10">
    <source>
        <dbReference type="PIRSR" id="PIRSR000114-3"/>
    </source>
</evidence>
<comment type="catalytic activity">
    <reaction evidence="7">
        <text>sn-glycerol 3-phosphate + NAD(+) = dihydroxyacetone phosphate + NADH + H(+)</text>
        <dbReference type="Rhea" id="RHEA:11092"/>
        <dbReference type="ChEBI" id="CHEBI:15378"/>
        <dbReference type="ChEBI" id="CHEBI:57540"/>
        <dbReference type="ChEBI" id="CHEBI:57597"/>
        <dbReference type="ChEBI" id="CHEBI:57642"/>
        <dbReference type="ChEBI" id="CHEBI:57945"/>
        <dbReference type="EC" id="1.1.1.94"/>
    </reaction>
</comment>
<dbReference type="GO" id="GO:0005975">
    <property type="term" value="P:carbohydrate metabolic process"/>
    <property type="evidence" value="ECO:0007669"/>
    <property type="project" value="InterPro"/>
</dbReference>
<dbReference type="Proteomes" id="UP000181941">
    <property type="component" value="Unassembled WGS sequence"/>
</dbReference>
<feature type="binding site" evidence="10">
    <location>
        <begin position="15"/>
        <end position="20"/>
    </location>
    <ligand>
        <name>NAD(+)</name>
        <dbReference type="ChEBI" id="CHEBI:57540"/>
    </ligand>
</feature>
<evidence type="ECO:0000256" key="5">
    <source>
        <dbReference type="ARBA" id="ARBA00023209"/>
    </source>
</evidence>
<dbReference type="Pfam" id="PF01210">
    <property type="entry name" value="NAD_Gly3P_dh_N"/>
    <property type="match status" value="1"/>
</dbReference>
<feature type="binding site" evidence="7">
    <location>
        <position position="201"/>
    </location>
    <ligand>
        <name>sn-glycerol 3-phosphate</name>
        <dbReference type="ChEBI" id="CHEBI:57597"/>
    </ligand>
</feature>
<dbReference type="Pfam" id="PF07479">
    <property type="entry name" value="NAD_Gly3P_dh_C"/>
    <property type="match status" value="1"/>
</dbReference>
<feature type="binding site" evidence="10">
    <location>
        <position position="150"/>
    </location>
    <ligand>
        <name>NAD(+)</name>
        <dbReference type="ChEBI" id="CHEBI:57540"/>
    </ligand>
</feature>
<feature type="binding site" evidence="9">
    <location>
        <position position="115"/>
    </location>
    <ligand>
        <name>substrate</name>
    </ligand>
</feature>
<proteinExistence type="inferred from homology"/>
<feature type="binding site" evidence="7">
    <location>
        <position position="264"/>
    </location>
    <ligand>
        <name>sn-glycerol 3-phosphate</name>
        <dbReference type="ChEBI" id="CHEBI:57597"/>
    </ligand>
</feature>
<feature type="domain" description="Glycerol-3-phosphate dehydrogenase NAD-dependent N-terminal" evidence="13">
    <location>
        <begin position="11"/>
        <end position="170"/>
    </location>
</feature>
<dbReference type="PANTHER" id="PTHR11728:SF1">
    <property type="entry name" value="GLYCEROL-3-PHOSPHATE DEHYDROGENASE [NAD(+)] 2, CHLOROPLASTIC"/>
    <property type="match status" value="1"/>
</dbReference>
<dbReference type="GO" id="GO:0051287">
    <property type="term" value="F:NAD binding"/>
    <property type="evidence" value="ECO:0007669"/>
    <property type="project" value="InterPro"/>
</dbReference>
<feature type="binding site" evidence="7">
    <location>
        <position position="291"/>
    </location>
    <ligand>
        <name>NADPH</name>
        <dbReference type="ChEBI" id="CHEBI:57783"/>
    </ligand>
</feature>
<evidence type="ECO:0000256" key="4">
    <source>
        <dbReference type="ARBA" id="ARBA00023098"/>
    </source>
</evidence>
<keyword evidence="7" id="KW-0521">NADP</keyword>
<dbReference type="InterPro" id="IPR013328">
    <property type="entry name" value="6PGD_dom2"/>
</dbReference>
<dbReference type="InterPro" id="IPR006109">
    <property type="entry name" value="G3P_DH_NAD-dep_C"/>
</dbReference>
<evidence type="ECO:0000256" key="6">
    <source>
        <dbReference type="ARBA" id="ARBA00023264"/>
    </source>
</evidence>
<dbReference type="InterPro" id="IPR006168">
    <property type="entry name" value="G3P_DH_NAD-dep"/>
</dbReference>
<dbReference type="GO" id="GO:0046168">
    <property type="term" value="P:glycerol-3-phosphate catabolic process"/>
    <property type="evidence" value="ECO:0007669"/>
    <property type="project" value="InterPro"/>
</dbReference>
<feature type="binding site" evidence="7">
    <location>
        <position position="265"/>
    </location>
    <ligand>
        <name>NADPH</name>
        <dbReference type="ChEBI" id="CHEBI:57783"/>
    </ligand>
</feature>
<keyword evidence="6 7" id="KW-1208">Phospholipid metabolism</keyword>
<protein>
    <recommendedName>
        <fullName evidence="7">Glycerol-3-phosphate dehydrogenase [NAD(P)+]</fullName>
        <ecNumber evidence="7">1.1.1.94</ecNumber>
    </recommendedName>
    <alternativeName>
        <fullName evidence="7">NAD(P)(+)-dependent glycerol-3-phosphate dehydrogenase</fullName>
    </alternativeName>
    <alternativeName>
        <fullName evidence="7">NAD(P)H-dependent dihydroxyacetone-phosphate reductase</fullName>
    </alternativeName>
</protein>
<evidence type="ECO:0000313" key="15">
    <source>
        <dbReference type="EMBL" id="OIO20086.1"/>
    </source>
</evidence>
<gene>
    <name evidence="7" type="primary">gpsA</name>
    <name evidence="15" type="ORF">AUJ23_00820</name>
</gene>
<dbReference type="HAMAP" id="MF_00394">
    <property type="entry name" value="NAD_Glyc3P_dehydrog"/>
    <property type="match status" value="1"/>
</dbReference>
<keyword evidence="7" id="KW-0963">Cytoplasm</keyword>
<comment type="subcellular location">
    <subcellularLocation>
        <location evidence="7">Cytoplasm</location>
    </subcellularLocation>
</comment>
<reference evidence="15 16" key="1">
    <citation type="journal article" date="2016" name="Environ. Microbiol.">
        <title>Genomic resolution of a cold subsurface aquifer community provides metabolic insights for novel microbes adapted to high CO concentrations.</title>
        <authorList>
            <person name="Probst A.J."/>
            <person name="Castelle C.J."/>
            <person name="Singh A."/>
            <person name="Brown C.T."/>
            <person name="Anantharaman K."/>
            <person name="Sharon I."/>
            <person name="Hug L.A."/>
            <person name="Burstein D."/>
            <person name="Emerson J.B."/>
            <person name="Thomas B.C."/>
            <person name="Banfield J.F."/>
        </authorList>
    </citation>
    <scope>NUCLEOTIDE SEQUENCE [LARGE SCALE GENOMIC DNA]</scope>
    <source>
        <strain evidence="15">CG1_02_32_51</strain>
    </source>
</reference>
<dbReference type="GO" id="GO:0141152">
    <property type="term" value="F:glycerol-3-phosphate dehydrogenase (NAD+) activity"/>
    <property type="evidence" value="ECO:0007669"/>
    <property type="project" value="RHEA"/>
</dbReference>
<dbReference type="NCBIfam" id="NF000940">
    <property type="entry name" value="PRK00094.1-2"/>
    <property type="match status" value="1"/>
</dbReference>
<evidence type="ECO:0000259" key="13">
    <source>
        <dbReference type="Pfam" id="PF01210"/>
    </source>
</evidence>
<dbReference type="STRING" id="1805238.AUJ23_00820"/>
<dbReference type="NCBIfam" id="NF000942">
    <property type="entry name" value="PRK00094.1-4"/>
    <property type="match status" value="1"/>
</dbReference>
<keyword evidence="7" id="KW-0547">Nucleotide-binding</keyword>
<evidence type="ECO:0000256" key="12">
    <source>
        <dbReference type="RuleBase" id="RU000439"/>
    </source>
</evidence>
<dbReference type="GO" id="GO:0005829">
    <property type="term" value="C:cytosol"/>
    <property type="evidence" value="ECO:0007669"/>
    <property type="project" value="TreeGrafter"/>
</dbReference>
<feature type="binding site" evidence="10">
    <location>
        <position position="265"/>
    </location>
    <ligand>
        <name>NAD(+)</name>
        <dbReference type="ChEBI" id="CHEBI:57540"/>
    </ligand>
</feature>
<feature type="binding site" evidence="9">
    <location>
        <begin position="265"/>
        <end position="266"/>
    </location>
    <ligand>
        <name>substrate</name>
    </ligand>
</feature>
<comment type="function">
    <text evidence="7">Catalyzes the reduction of the glycolytic intermediate dihydroxyacetone phosphate (DHAP) to sn-glycerol 3-phosphate (G3P), the key precursor for phospholipid synthesis.</text>
</comment>
<keyword evidence="3 7" id="KW-0560">Oxidoreductase</keyword>
<evidence type="ECO:0000256" key="1">
    <source>
        <dbReference type="ARBA" id="ARBA00011009"/>
    </source>
</evidence>
<dbReference type="UniPathway" id="UPA00940"/>
<feature type="binding site" evidence="7">
    <location>
        <position position="115"/>
    </location>
    <ligand>
        <name>NADPH</name>
        <dbReference type="ChEBI" id="CHEBI:57783"/>
    </ligand>
</feature>
<dbReference type="AlphaFoldDB" id="A0A1J4UC40"/>
<comment type="caution">
    <text evidence="15">The sequence shown here is derived from an EMBL/GenBank/DDBJ whole genome shotgun (WGS) entry which is preliminary data.</text>
</comment>
<feature type="binding site" evidence="7">
    <location>
        <position position="266"/>
    </location>
    <ligand>
        <name>sn-glycerol 3-phosphate</name>
        <dbReference type="ChEBI" id="CHEBI:57597"/>
    </ligand>
</feature>
<dbReference type="Gene3D" id="3.40.50.720">
    <property type="entry name" value="NAD(P)-binding Rossmann-like Domain"/>
    <property type="match status" value="1"/>
</dbReference>
<feature type="binding site" evidence="7">
    <location>
        <position position="254"/>
    </location>
    <ligand>
        <name>sn-glycerol 3-phosphate</name>
        <dbReference type="ChEBI" id="CHEBI:57597"/>
    </ligand>
</feature>
<dbReference type="SUPFAM" id="SSF48179">
    <property type="entry name" value="6-phosphogluconate dehydrogenase C-terminal domain-like"/>
    <property type="match status" value="1"/>
</dbReference>
<feature type="binding site" evidence="7">
    <location>
        <position position="115"/>
    </location>
    <ligand>
        <name>sn-glycerol 3-phosphate</name>
        <dbReference type="ChEBI" id="CHEBI:57597"/>
    </ligand>
</feature>
<dbReference type="InterPro" id="IPR011128">
    <property type="entry name" value="G3P_DH_NAD-dep_N"/>
</dbReference>
<name>A0A1J4UC40_9BACT</name>
<comment type="similarity">
    <text evidence="1 7 11">Belongs to the NAD-dependent glycerol-3-phosphate dehydrogenase family.</text>
</comment>
<keyword evidence="2 7" id="KW-0444">Lipid biosynthesis</keyword>
<dbReference type="PRINTS" id="PR00077">
    <property type="entry name" value="GPDHDRGNASE"/>
</dbReference>
<feature type="binding site" evidence="7">
    <location>
        <position position="58"/>
    </location>
    <ligand>
        <name>NADPH</name>
        <dbReference type="ChEBI" id="CHEBI:57783"/>
    </ligand>
</feature>
<dbReference type="PIRSF" id="PIRSF000114">
    <property type="entry name" value="Glycerol-3-P_dh"/>
    <property type="match status" value="1"/>
</dbReference>
<feature type="active site" description="Proton acceptor" evidence="7 8">
    <location>
        <position position="201"/>
    </location>
</feature>
<evidence type="ECO:0000256" key="3">
    <source>
        <dbReference type="ARBA" id="ARBA00023002"/>
    </source>
</evidence>
<sequence length="338" mass="37168">MKKNKKEKNIVTVLGAGNMGTAISQVLADNGNIVNIWNWEGDIEPLKQIEKHHENKNYLKGVKLSENIIVKYSIEEALLDSSFVFLAIPSGVLEHTIAFAARNIKNRAIVIDLSKGIDTKSLQITSFIIAKHLRSNLKKNVVTISGPAIASQMVNKNFTAMNIASKNNNAIKKVRSIMENEYIKLVPTHDVIGVDVGGSFKNVYSIAIGMCEGLGYGLNTKAALITYAIKEIADITKAMGGKRRTAYDLAGLGDLIGTSLCEDSRNHRFGKYLGQGMPALKAKEKVGQTIEGIDAVECLIRLVKKYDLGTPFANTIYHCIVSKHDPRRAFENLLRNIL</sequence>
<dbReference type="InterPro" id="IPR036291">
    <property type="entry name" value="NAD(P)-bd_dom_sf"/>
</dbReference>
<dbReference type="PANTHER" id="PTHR11728">
    <property type="entry name" value="GLYCEROL-3-PHOSPHATE DEHYDROGENASE"/>
    <property type="match status" value="1"/>
</dbReference>
<keyword evidence="5 7" id="KW-0594">Phospholipid biosynthesis</keyword>
<keyword evidence="7 10" id="KW-0520">NAD</keyword>
<feature type="domain" description="Glycerol-3-phosphate dehydrogenase NAD-dependent C-terminal" evidence="14">
    <location>
        <begin position="190"/>
        <end position="330"/>
    </location>
</feature>
<dbReference type="GO" id="GO:0006650">
    <property type="term" value="P:glycerophospholipid metabolic process"/>
    <property type="evidence" value="ECO:0007669"/>
    <property type="project" value="UniProtKB-UniRule"/>
</dbReference>
<keyword evidence="4 7" id="KW-0443">Lipid metabolism</keyword>
<comment type="caution">
    <text evidence="7">Lacks conserved residue(s) required for the propagation of feature annotation.</text>
</comment>
<dbReference type="Gene3D" id="1.10.1040.10">
    <property type="entry name" value="N-(1-d-carboxylethyl)-l-norvaline Dehydrogenase, domain 2"/>
    <property type="match status" value="1"/>
</dbReference>
<evidence type="ECO:0000256" key="8">
    <source>
        <dbReference type="PIRSR" id="PIRSR000114-1"/>
    </source>
</evidence>
<dbReference type="EC" id="1.1.1.94" evidence="7"/>
<organism evidence="15 16">
    <name type="scientific">Candidatus Magasanikbacteria bacterium CG1_02_32_51</name>
    <dbReference type="NCBI Taxonomy" id="1805238"/>
    <lineage>
        <taxon>Bacteria</taxon>
        <taxon>Candidatus Magasanikiibacteriota</taxon>
    </lineage>
</organism>
<evidence type="ECO:0000256" key="9">
    <source>
        <dbReference type="PIRSR" id="PIRSR000114-2"/>
    </source>
</evidence>
<comment type="pathway">
    <text evidence="7">Membrane lipid metabolism; glycerophospholipid metabolism.</text>
</comment>
<evidence type="ECO:0000256" key="11">
    <source>
        <dbReference type="RuleBase" id="RU000437"/>
    </source>
</evidence>
<evidence type="ECO:0000313" key="16">
    <source>
        <dbReference type="Proteomes" id="UP000181941"/>
    </source>
</evidence>